<feature type="compositionally biased region" description="Basic and acidic residues" evidence="1">
    <location>
        <begin position="35"/>
        <end position="56"/>
    </location>
</feature>
<dbReference type="Proteomes" id="UP000641932">
    <property type="component" value="Unassembled WGS sequence"/>
</dbReference>
<accession>A0A918A0J3</accession>
<proteinExistence type="predicted"/>
<protein>
    <submittedName>
        <fullName evidence="2">Uncharacterized protein</fullName>
    </submittedName>
</protein>
<dbReference type="AlphaFoldDB" id="A0A918A0J3"/>
<evidence type="ECO:0000256" key="1">
    <source>
        <dbReference type="SAM" id="MobiDB-lite"/>
    </source>
</evidence>
<gene>
    <name evidence="2" type="ORF">GCM10012280_71220</name>
</gene>
<reference evidence="2" key="1">
    <citation type="journal article" date="2014" name="Int. J. Syst. Evol. Microbiol.">
        <title>Complete genome sequence of Corynebacterium casei LMG S-19264T (=DSM 44701T), isolated from a smear-ripened cheese.</title>
        <authorList>
            <consortium name="US DOE Joint Genome Institute (JGI-PGF)"/>
            <person name="Walter F."/>
            <person name="Albersmeier A."/>
            <person name="Kalinowski J."/>
            <person name="Ruckert C."/>
        </authorList>
    </citation>
    <scope>NUCLEOTIDE SEQUENCE</scope>
    <source>
        <strain evidence="2">CGMCC 4.7201</strain>
    </source>
</reference>
<feature type="region of interest" description="Disordered" evidence="1">
    <location>
        <begin position="1"/>
        <end position="100"/>
    </location>
</feature>
<comment type="caution">
    <text evidence="2">The sequence shown here is derived from an EMBL/GenBank/DDBJ whole genome shotgun (WGS) entry which is preliminary data.</text>
</comment>
<dbReference type="RefSeq" id="WP_373287145.1">
    <property type="nucleotide sequence ID" value="NZ_BMMS01000084.1"/>
</dbReference>
<name>A0A918A0J3_9ACTN</name>
<dbReference type="EMBL" id="BMMS01000084">
    <property type="protein sequence ID" value="GGP01084.1"/>
    <property type="molecule type" value="Genomic_DNA"/>
</dbReference>
<organism evidence="2 3">
    <name type="scientific">Wenjunlia tyrosinilytica</name>
    <dbReference type="NCBI Taxonomy" id="1544741"/>
    <lineage>
        <taxon>Bacteria</taxon>
        <taxon>Bacillati</taxon>
        <taxon>Actinomycetota</taxon>
        <taxon>Actinomycetes</taxon>
        <taxon>Kitasatosporales</taxon>
        <taxon>Streptomycetaceae</taxon>
        <taxon>Wenjunlia</taxon>
    </lineage>
</organism>
<sequence length="100" mass="11130">MEAVPTPRHQGKPQARRAISLKTSKKRPRILTADELQRDLQRELTYDGPRAAEAKGSKGGRRPGVPAAKTDVVRTAYLEGRSRGSELATSRNRESRIPRL</sequence>
<feature type="compositionally biased region" description="Basic and acidic residues" evidence="1">
    <location>
        <begin position="91"/>
        <end position="100"/>
    </location>
</feature>
<keyword evidence="3" id="KW-1185">Reference proteome</keyword>
<evidence type="ECO:0000313" key="3">
    <source>
        <dbReference type="Proteomes" id="UP000641932"/>
    </source>
</evidence>
<evidence type="ECO:0000313" key="2">
    <source>
        <dbReference type="EMBL" id="GGP01084.1"/>
    </source>
</evidence>
<reference evidence="2" key="2">
    <citation type="submission" date="2020-09" db="EMBL/GenBank/DDBJ databases">
        <authorList>
            <person name="Sun Q."/>
            <person name="Zhou Y."/>
        </authorList>
    </citation>
    <scope>NUCLEOTIDE SEQUENCE</scope>
    <source>
        <strain evidence="2">CGMCC 4.7201</strain>
    </source>
</reference>